<dbReference type="Pfam" id="PF11848">
    <property type="entry name" value="DUF3368"/>
    <property type="match status" value="1"/>
</dbReference>
<dbReference type="OrthoDB" id="38271at2157"/>
<sequence length="171" mass="19881">MSTNAIADASFLIDWARFGKRDLLFDVFEVVWVPEPVLAELHSEGTVMWVSENMARGRIALFPELPNYREEALRLMELSGRYPVRRLDYPEAYCIAVASDRGYVVLSENGAAYASQHLYARARVWRALEVLGELARRGLVGRDDFLLYELETRHKFPRRDLERIWRYLPGT</sequence>
<dbReference type="KEGG" id="pyr:P186_2077"/>
<evidence type="ECO:0000313" key="2">
    <source>
        <dbReference type="Proteomes" id="UP000005867"/>
    </source>
</evidence>
<dbReference type="BioCyc" id="PSP1104324:GJSN-2027-MONOMER"/>
<keyword evidence="2" id="KW-1185">Reference proteome</keyword>
<dbReference type="HOGENOM" id="CLU_1599078_0_0_2"/>
<gene>
    <name evidence="1" type="ORF">P186_2077</name>
</gene>
<organism evidence="1 2">
    <name type="scientific">Pyrobaculum ferrireducens</name>
    <dbReference type="NCBI Taxonomy" id="1104324"/>
    <lineage>
        <taxon>Archaea</taxon>
        <taxon>Thermoproteota</taxon>
        <taxon>Thermoprotei</taxon>
        <taxon>Thermoproteales</taxon>
        <taxon>Thermoproteaceae</taxon>
        <taxon>Pyrobaculum</taxon>
    </lineage>
</organism>
<dbReference type="AlphaFoldDB" id="G7VIJ1"/>
<reference evidence="1 2" key="1">
    <citation type="journal article" date="2012" name="J. Bacteriol.">
        <title>Complete genome sequence of strain 1860, a crenarchaeon of the genus pyrobaculum able to grow with various electron acceptors.</title>
        <authorList>
            <person name="Mardanov A.V."/>
            <person name="Gumerov V.M."/>
            <person name="Slobodkina G.B."/>
            <person name="Beletsky A.V."/>
            <person name="Bonch-Osmolovskaya E.A."/>
            <person name="Ravin N.V."/>
            <person name="Skryabin K.G."/>
        </authorList>
    </citation>
    <scope>NUCLEOTIDE SEQUENCE [LARGE SCALE GENOMIC DNA]</scope>
    <source>
        <strain evidence="1 2">1860</strain>
    </source>
</reference>
<name>G7VIJ1_9CREN</name>
<accession>G7VIJ1</accession>
<dbReference type="STRING" id="1104324.P186_2077"/>
<evidence type="ECO:0000313" key="1">
    <source>
        <dbReference type="EMBL" id="AET33471.1"/>
    </source>
</evidence>
<evidence type="ECO:0008006" key="3">
    <source>
        <dbReference type="Google" id="ProtNLM"/>
    </source>
</evidence>
<dbReference type="InterPro" id="IPR021799">
    <property type="entry name" value="PIN-like_prokaryotic"/>
</dbReference>
<dbReference type="eggNOG" id="arCOG05545">
    <property type="taxonomic scope" value="Archaea"/>
</dbReference>
<dbReference type="EMBL" id="CP003098">
    <property type="protein sequence ID" value="AET33471.1"/>
    <property type="molecule type" value="Genomic_DNA"/>
</dbReference>
<proteinExistence type="predicted"/>
<protein>
    <recommendedName>
        <fullName evidence="3">DNA-binding protein</fullName>
    </recommendedName>
</protein>
<dbReference type="Proteomes" id="UP000005867">
    <property type="component" value="Chromosome"/>
</dbReference>